<gene>
    <name evidence="4" type="ORF">H8702_02265</name>
</gene>
<dbReference type="Pfam" id="PF01261">
    <property type="entry name" value="AP_endonuc_2"/>
    <property type="match status" value="1"/>
</dbReference>
<evidence type="ECO:0000313" key="4">
    <source>
        <dbReference type="EMBL" id="MBC8609945.1"/>
    </source>
</evidence>
<dbReference type="InterPro" id="IPR026040">
    <property type="entry name" value="HyI-like"/>
</dbReference>
<dbReference type="AlphaFoldDB" id="A0A8J6P684"/>
<comment type="caution">
    <text evidence="4">The sequence shown here is derived from an EMBL/GenBank/DDBJ whole genome shotgun (WGS) entry which is preliminary data.</text>
</comment>
<keyword evidence="1" id="KW-0413">Isomerase</keyword>
<dbReference type="SUPFAM" id="SSF51658">
    <property type="entry name" value="Xylose isomerase-like"/>
    <property type="match status" value="1"/>
</dbReference>
<reference evidence="4" key="1">
    <citation type="submission" date="2020-08" db="EMBL/GenBank/DDBJ databases">
        <title>Genome public.</title>
        <authorList>
            <person name="Liu C."/>
            <person name="Sun Q."/>
        </authorList>
    </citation>
    <scope>NUCLEOTIDE SEQUENCE</scope>
    <source>
        <strain evidence="4">NSJ-15</strain>
    </source>
</reference>
<proteinExistence type="predicted"/>
<evidence type="ECO:0000256" key="2">
    <source>
        <dbReference type="PIRSR" id="PIRSR006241-50"/>
    </source>
</evidence>
<dbReference type="Proteomes" id="UP000632659">
    <property type="component" value="Unassembled WGS sequence"/>
</dbReference>
<evidence type="ECO:0000259" key="3">
    <source>
        <dbReference type="Pfam" id="PF01261"/>
    </source>
</evidence>
<dbReference type="PANTHER" id="PTHR43489">
    <property type="entry name" value="ISOMERASE"/>
    <property type="match status" value="1"/>
</dbReference>
<dbReference type="InterPro" id="IPR050417">
    <property type="entry name" value="Sugar_Epim/Isomerase"/>
</dbReference>
<dbReference type="RefSeq" id="WP_093988366.1">
    <property type="nucleotide sequence ID" value="NZ_FYDD01000003.1"/>
</dbReference>
<dbReference type="EMBL" id="JACRTL010000001">
    <property type="protein sequence ID" value="MBC8609945.1"/>
    <property type="molecule type" value="Genomic_DNA"/>
</dbReference>
<feature type="active site" description="Proton donor/acceptor" evidence="2">
    <location>
        <position position="133"/>
    </location>
</feature>
<name>A0A8J6P684_9FIRM</name>
<protein>
    <submittedName>
        <fullName evidence="4">TIM barrel protein</fullName>
    </submittedName>
</protein>
<dbReference type="InterPro" id="IPR013022">
    <property type="entry name" value="Xyl_isomerase-like_TIM-brl"/>
</dbReference>
<feature type="active site" description="Proton donor/acceptor" evidence="2">
    <location>
        <position position="231"/>
    </location>
</feature>
<evidence type="ECO:0000256" key="1">
    <source>
        <dbReference type="ARBA" id="ARBA00023235"/>
    </source>
</evidence>
<feature type="domain" description="Xylose isomerase-like TIM barrel" evidence="3">
    <location>
        <begin position="21"/>
        <end position="243"/>
    </location>
</feature>
<dbReference type="Gene3D" id="3.20.20.150">
    <property type="entry name" value="Divalent-metal-dependent TIM barrel enzymes"/>
    <property type="match status" value="1"/>
</dbReference>
<keyword evidence="5" id="KW-1185">Reference proteome</keyword>
<sequence length="247" mass="27564">MNYSVCIDALYHGKDFVEGMRETKEAGLDAFEFWSWWDKDLDQIVEEKEKLGLTVAAMCTKFFSLVDPKEHESYLAGLEESIAAAKKLGCKTLISQVGADTGEAREKQYAALLQGVKKVVPVLEENGITLVLEPLNTAVDHAGYYLSSSKEAFLLAKEAGSENVKILFDIYHQQITEGDVIRSIRENISLIGHFHAAGNPGRHEIDTGELNYPNIFRVIQETGYTGYMGLEYFPVKPALEGLQKLPR</sequence>
<organism evidence="4 5">
    <name type="scientific">Massiliimalia timonensis</name>
    <dbReference type="NCBI Taxonomy" id="1987501"/>
    <lineage>
        <taxon>Bacteria</taxon>
        <taxon>Bacillati</taxon>
        <taxon>Bacillota</taxon>
        <taxon>Clostridia</taxon>
        <taxon>Eubacteriales</taxon>
        <taxon>Oscillospiraceae</taxon>
        <taxon>Massiliimalia</taxon>
    </lineage>
</organism>
<accession>A0A8J6P684</accession>
<evidence type="ECO:0000313" key="5">
    <source>
        <dbReference type="Proteomes" id="UP000632659"/>
    </source>
</evidence>
<dbReference type="GO" id="GO:0016853">
    <property type="term" value="F:isomerase activity"/>
    <property type="evidence" value="ECO:0007669"/>
    <property type="project" value="UniProtKB-KW"/>
</dbReference>
<dbReference type="InterPro" id="IPR036237">
    <property type="entry name" value="Xyl_isomerase-like_sf"/>
</dbReference>
<dbReference type="PANTHER" id="PTHR43489:SF3">
    <property type="entry name" value="XYLOSE ISOMERASE DOMAIN PROTEIN TIM BARREL"/>
    <property type="match status" value="1"/>
</dbReference>
<dbReference type="OrthoDB" id="9786584at2"/>
<dbReference type="PIRSF" id="PIRSF006241">
    <property type="entry name" value="HyI"/>
    <property type="match status" value="1"/>
</dbReference>